<sequence>MQLNILTFNIHHGRGTDGKLDLGRIAHIIEASGADVIGLNELDRSFLRRSAFVDQLKWLAERLNMHAAFGATVTLPSLKRTPRQYGNGLLSRFPIISHSNHPLSVLPIKSEGRAMLEACLLAHGQPFKLFVTHLSINPVLKAIQANRIRKKLINESMPHLVMGDFNLRPGTATWLKMNDCVRDVCHAAHSSPVHTFPSYRPLFQLDYIFASSHFQIDSVEALRLLPSASDHLPLKVSLTLANNPISGQH</sequence>
<dbReference type="RefSeq" id="WP_233696813.1">
    <property type="nucleotide sequence ID" value="NZ_JAJNBZ010000007.1"/>
</dbReference>
<reference evidence="2 3" key="1">
    <citation type="submission" date="2021-11" db="EMBL/GenBank/DDBJ databases">
        <title>Draft genome sequence of Paenibacillus profundus YoMME, a new Gram-positive bacteria with exoelectrogenic properties.</title>
        <authorList>
            <person name="Hubenova Y."/>
            <person name="Hubenova E."/>
            <person name="Manasiev Y."/>
            <person name="Peykov S."/>
            <person name="Mitov M."/>
        </authorList>
    </citation>
    <scope>NUCLEOTIDE SEQUENCE [LARGE SCALE GENOMIC DNA]</scope>
    <source>
        <strain evidence="2 3">YoMME</strain>
    </source>
</reference>
<protein>
    <submittedName>
        <fullName evidence="2">Endonuclease/exonuclease/phosphatase family protein</fullName>
    </submittedName>
</protein>
<keyword evidence="2" id="KW-0540">Nuclease</keyword>
<dbReference type="InterPro" id="IPR005135">
    <property type="entry name" value="Endo/exonuclease/phosphatase"/>
</dbReference>
<proteinExistence type="predicted"/>
<evidence type="ECO:0000313" key="3">
    <source>
        <dbReference type="Proteomes" id="UP001199916"/>
    </source>
</evidence>
<evidence type="ECO:0000259" key="1">
    <source>
        <dbReference type="Pfam" id="PF03372"/>
    </source>
</evidence>
<comment type="caution">
    <text evidence="2">The sequence shown here is derived from an EMBL/GenBank/DDBJ whole genome shotgun (WGS) entry which is preliminary data.</text>
</comment>
<name>A0ABS8YD52_9BACL</name>
<accession>A0ABS8YD52</accession>
<organism evidence="2 3">
    <name type="scientific">Paenibacillus profundus</name>
    <dbReference type="NCBI Taxonomy" id="1173085"/>
    <lineage>
        <taxon>Bacteria</taxon>
        <taxon>Bacillati</taxon>
        <taxon>Bacillota</taxon>
        <taxon>Bacilli</taxon>
        <taxon>Bacillales</taxon>
        <taxon>Paenibacillaceae</taxon>
        <taxon>Paenibacillus</taxon>
    </lineage>
</organism>
<keyword evidence="2" id="KW-0255">Endonuclease</keyword>
<keyword evidence="3" id="KW-1185">Reference proteome</keyword>
<dbReference type="InterPro" id="IPR036691">
    <property type="entry name" value="Endo/exonu/phosph_ase_sf"/>
</dbReference>
<dbReference type="Gene3D" id="3.60.10.10">
    <property type="entry name" value="Endonuclease/exonuclease/phosphatase"/>
    <property type="match status" value="1"/>
</dbReference>
<dbReference type="SUPFAM" id="SSF56219">
    <property type="entry name" value="DNase I-like"/>
    <property type="match status" value="1"/>
</dbReference>
<gene>
    <name evidence="2" type="ORF">LQV63_11555</name>
</gene>
<keyword evidence="2" id="KW-0378">Hydrolase</keyword>
<evidence type="ECO:0000313" key="2">
    <source>
        <dbReference type="EMBL" id="MCE5169946.1"/>
    </source>
</evidence>
<dbReference type="InterPro" id="IPR051916">
    <property type="entry name" value="GPI-anchor_lipid_remodeler"/>
</dbReference>
<dbReference type="Proteomes" id="UP001199916">
    <property type="component" value="Unassembled WGS sequence"/>
</dbReference>
<dbReference type="EMBL" id="JAJNBZ010000007">
    <property type="protein sequence ID" value="MCE5169946.1"/>
    <property type="molecule type" value="Genomic_DNA"/>
</dbReference>
<dbReference type="GO" id="GO:0004519">
    <property type="term" value="F:endonuclease activity"/>
    <property type="evidence" value="ECO:0007669"/>
    <property type="project" value="UniProtKB-KW"/>
</dbReference>
<dbReference type="PANTHER" id="PTHR14859:SF15">
    <property type="entry name" value="ENDONUCLEASE_EXONUCLEASE_PHOSPHATASE DOMAIN-CONTAINING PROTEIN"/>
    <property type="match status" value="1"/>
</dbReference>
<dbReference type="Pfam" id="PF03372">
    <property type="entry name" value="Exo_endo_phos"/>
    <property type="match status" value="1"/>
</dbReference>
<feature type="domain" description="Endonuclease/exonuclease/phosphatase" evidence="1">
    <location>
        <begin position="6"/>
        <end position="231"/>
    </location>
</feature>
<dbReference type="PANTHER" id="PTHR14859">
    <property type="entry name" value="CALCOFLUOR WHITE HYPERSENSITIVE PROTEIN PRECURSOR"/>
    <property type="match status" value="1"/>
</dbReference>